<keyword evidence="3" id="KW-1185">Reference proteome</keyword>
<gene>
    <name evidence="2" type="ORF">ACG04R_27870</name>
</gene>
<proteinExistence type="predicted"/>
<sequence length="326" mass="36590">MTGQQVDGVLVQWGERLFYPANRMVKSPPTPRLNTMMRRKAAVIRQRIEATVRRAPQVMVKVTGGGRGMGAIAAHFRYISKNGRLAIEDDREVVRAGKDAVCDLVDQWRYGGAFIEDVGHRREAFNIMLSMPAGTDAELLQKAVREFAQVELAGHRYVMVLHEHQANPHVHLSVKAEGVSGQRLNPRKADLQRWRETFAEKLRGWGIDADATRQATRGESRSYEPLWRLKAKEAGRLRVLPDAAKAMRPASRGRAEAMLSWGHILKVLAASDAAEDRELAKRISGFVRSSSVFRTAADRRPEQAAREPLHVQRLDISQVAGPKLER</sequence>
<name>A0ABW7HKQ1_9BURK</name>
<dbReference type="RefSeq" id="WP_394417885.1">
    <property type="nucleotide sequence ID" value="NZ_JBIGIC010000025.1"/>
</dbReference>
<dbReference type="InterPro" id="IPR005094">
    <property type="entry name" value="Endonuclease_MobA/VirD2"/>
</dbReference>
<dbReference type="Pfam" id="PF03432">
    <property type="entry name" value="Relaxase"/>
    <property type="match status" value="1"/>
</dbReference>
<protein>
    <submittedName>
        <fullName evidence="2">Relaxase/mobilization nuclease domain-containing protein</fullName>
    </submittedName>
</protein>
<evidence type="ECO:0000259" key="1">
    <source>
        <dbReference type="Pfam" id="PF03432"/>
    </source>
</evidence>
<organism evidence="2 3">
    <name type="scientific">Pelomonas candidula</name>
    <dbReference type="NCBI Taxonomy" id="3299025"/>
    <lineage>
        <taxon>Bacteria</taxon>
        <taxon>Pseudomonadati</taxon>
        <taxon>Pseudomonadota</taxon>
        <taxon>Betaproteobacteria</taxon>
        <taxon>Burkholderiales</taxon>
        <taxon>Sphaerotilaceae</taxon>
        <taxon>Roseateles</taxon>
    </lineage>
</organism>
<accession>A0ABW7HKQ1</accession>
<evidence type="ECO:0000313" key="3">
    <source>
        <dbReference type="Proteomes" id="UP001606134"/>
    </source>
</evidence>
<comment type="caution">
    <text evidence="2">The sequence shown here is derived from an EMBL/GenBank/DDBJ whole genome shotgun (WGS) entry which is preliminary data.</text>
</comment>
<feature type="domain" description="MobA/VirD2-like nuclease" evidence="1">
    <location>
        <begin position="121"/>
        <end position="201"/>
    </location>
</feature>
<evidence type="ECO:0000313" key="2">
    <source>
        <dbReference type="EMBL" id="MFG6490513.1"/>
    </source>
</evidence>
<dbReference type="EMBL" id="JBIGIC010000025">
    <property type="protein sequence ID" value="MFG6490513.1"/>
    <property type="molecule type" value="Genomic_DNA"/>
</dbReference>
<dbReference type="Gene3D" id="3.30.930.30">
    <property type="match status" value="1"/>
</dbReference>
<dbReference type="Proteomes" id="UP001606134">
    <property type="component" value="Unassembled WGS sequence"/>
</dbReference>
<reference evidence="2 3" key="1">
    <citation type="submission" date="2024-08" db="EMBL/GenBank/DDBJ databases">
        <authorList>
            <person name="Lu H."/>
        </authorList>
    </citation>
    <scope>NUCLEOTIDE SEQUENCE [LARGE SCALE GENOMIC DNA]</scope>
    <source>
        <strain evidence="2 3">BYS78W</strain>
    </source>
</reference>